<organism evidence="2 3">
    <name type="scientific">Haloferax namakaokahaiae</name>
    <dbReference type="NCBI Taxonomy" id="1748331"/>
    <lineage>
        <taxon>Archaea</taxon>
        <taxon>Methanobacteriati</taxon>
        <taxon>Methanobacteriota</taxon>
        <taxon>Stenosarchaea group</taxon>
        <taxon>Halobacteria</taxon>
        <taxon>Halobacteriales</taxon>
        <taxon>Haloferacaceae</taxon>
        <taxon>Haloferax</taxon>
    </lineage>
</organism>
<reference evidence="2 3" key="1">
    <citation type="journal article" date="2019" name="Int. J. Syst. Evol. Microbiol.">
        <title>The Global Catalogue of Microorganisms (GCM) 10K type strain sequencing project: providing services to taxonomists for standard genome sequencing and annotation.</title>
        <authorList>
            <consortium name="The Broad Institute Genomics Platform"/>
            <consortium name="The Broad Institute Genome Sequencing Center for Infectious Disease"/>
            <person name="Wu L."/>
            <person name="Ma J."/>
        </authorList>
    </citation>
    <scope>NUCLEOTIDE SEQUENCE [LARGE SCALE GENOMIC DNA]</scope>
    <source>
        <strain evidence="2 3">DSM 29988</strain>
    </source>
</reference>
<sequence length="140" mass="15598">MNERPGSPRPTVIRSLAVTADDLVSALEATQRAGRPVVLRVTPPFNGRMRARIHVAGGESEDYTDPAPLHFEPTRFLEADAPTYPEVDETRPDPYDVDEHHTLHTQAVAAWRQSIRSFFRTAITLDTPDGPHEVSVKYLG</sequence>
<dbReference type="RefSeq" id="WP_390222753.1">
    <property type="nucleotide sequence ID" value="NZ_JBHTAA010000005.1"/>
</dbReference>
<accession>A0ABD5ZEQ6</accession>
<proteinExistence type="predicted"/>
<dbReference type="Pfam" id="PF26033">
    <property type="entry name" value="DUF8009"/>
    <property type="match status" value="1"/>
</dbReference>
<protein>
    <recommendedName>
        <fullName evidence="1">DUF8009 domain-containing protein</fullName>
    </recommendedName>
</protein>
<dbReference type="Proteomes" id="UP001596481">
    <property type="component" value="Unassembled WGS sequence"/>
</dbReference>
<comment type="caution">
    <text evidence="2">The sequence shown here is derived from an EMBL/GenBank/DDBJ whole genome shotgun (WGS) entry which is preliminary data.</text>
</comment>
<dbReference type="InterPro" id="IPR058322">
    <property type="entry name" value="DUF8009"/>
</dbReference>
<evidence type="ECO:0000313" key="3">
    <source>
        <dbReference type="Proteomes" id="UP001596481"/>
    </source>
</evidence>
<gene>
    <name evidence="2" type="ORF">ACFQJC_07790</name>
</gene>
<dbReference type="AlphaFoldDB" id="A0ABD5ZEQ6"/>
<feature type="domain" description="DUF8009" evidence="1">
    <location>
        <begin position="7"/>
        <end position="140"/>
    </location>
</feature>
<name>A0ABD5ZEQ6_9EURY</name>
<evidence type="ECO:0000313" key="2">
    <source>
        <dbReference type="EMBL" id="MFC7203410.1"/>
    </source>
</evidence>
<evidence type="ECO:0000259" key="1">
    <source>
        <dbReference type="Pfam" id="PF26033"/>
    </source>
</evidence>
<keyword evidence="3" id="KW-1185">Reference proteome</keyword>
<dbReference type="EMBL" id="JBHTAA010000005">
    <property type="protein sequence ID" value="MFC7203410.1"/>
    <property type="molecule type" value="Genomic_DNA"/>
</dbReference>